<reference evidence="2" key="1">
    <citation type="submission" date="2017-10" db="EMBL/GenBank/DDBJ databases">
        <authorList>
            <person name="Gaisin V.A."/>
            <person name="Rysina M.S."/>
            <person name="Grouzdev D.S."/>
        </authorList>
    </citation>
    <scope>NUCLEOTIDE SEQUENCE [LARGE SCALE GENOMIC DNA]</scope>
    <source>
        <strain evidence="2">V1</strain>
    </source>
</reference>
<dbReference type="Pfam" id="PF06199">
    <property type="entry name" value="Phage_tail_2"/>
    <property type="match status" value="1"/>
</dbReference>
<dbReference type="AlphaFoldDB" id="A0A317T9N1"/>
<dbReference type="RefSeq" id="WP_110021944.1">
    <property type="nucleotide sequence ID" value="NZ_PDNZ01000001.1"/>
</dbReference>
<dbReference type="InterPro" id="IPR011855">
    <property type="entry name" value="Phgtail_TP901_1"/>
</dbReference>
<dbReference type="OrthoDB" id="286776at2"/>
<proteinExistence type="predicted"/>
<evidence type="ECO:0000313" key="2">
    <source>
        <dbReference type="Proteomes" id="UP000246278"/>
    </source>
</evidence>
<accession>A0A317T9N1</accession>
<organism evidence="1 2">
    <name type="scientific">Prosthecochloris marina</name>
    <dbReference type="NCBI Taxonomy" id="2017681"/>
    <lineage>
        <taxon>Bacteria</taxon>
        <taxon>Pseudomonadati</taxon>
        <taxon>Chlorobiota</taxon>
        <taxon>Chlorobiia</taxon>
        <taxon>Chlorobiales</taxon>
        <taxon>Chlorobiaceae</taxon>
        <taxon>Prosthecochloris</taxon>
    </lineage>
</organism>
<dbReference type="Proteomes" id="UP000246278">
    <property type="component" value="Unassembled WGS sequence"/>
</dbReference>
<sequence length="135" mass="13923">MAEQLGRNLVLVKGSSGGTGGTAIAGVRTKGIAVNNTPVDVSSDDSSGWRKLLDTPGEKTIDFSVSGVATDRTALAAAVSASDVVDEWKLTWEDGADVYGDCFIASYSETGEYNGTVTFEMSLQSAGAITYQAGS</sequence>
<evidence type="ECO:0000313" key="1">
    <source>
        <dbReference type="EMBL" id="PWW83060.1"/>
    </source>
</evidence>
<comment type="caution">
    <text evidence="1">The sequence shown here is derived from an EMBL/GenBank/DDBJ whole genome shotgun (WGS) entry which is preliminary data.</text>
</comment>
<gene>
    <name evidence="1" type="ORF">CR164_00410</name>
</gene>
<name>A0A317T9N1_9CHLB</name>
<dbReference type="InterPro" id="IPR022344">
    <property type="entry name" value="GTA_major-tail"/>
</dbReference>
<protein>
    <recommendedName>
        <fullName evidence="3">Phage major tail protein, TP901-1 family</fullName>
    </recommendedName>
</protein>
<dbReference type="PRINTS" id="PR01996">
    <property type="entry name" value="MTP1FAMILY"/>
</dbReference>
<evidence type="ECO:0008006" key="3">
    <source>
        <dbReference type="Google" id="ProtNLM"/>
    </source>
</evidence>
<dbReference type="EMBL" id="PDNZ01000001">
    <property type="protein sequence ID" value="PWW83060.1"/>
    <property type="molecule type" value="Genomic_DNA"/>
</dbReference>
<keyword evidence="2" id="KW-1185">Reference proteome</keyword>